<feature type="region of interest" description="Disordered" evidence="2">
    <location>
        <begin position="47"/>
        <end position="67"/>
    </location>
</feature>
<keyword evidence="1" id="KW-0597">Phosphoprotein</keyword>
<dbReference type="Pfam" id="PF15386">
    <property type="entry name" value="Tantalus"/>
    <property type="match status" value="1"/>
</dbReference>
<dbReference type="Proteomes" id="UP000051574">
    <property type="component" value="Unassembled WGS sequence"/>
</dbReference>
<gene>
    <name evidence="4" type="ORF">AMK59_2685</name>
</gene>
<name>A0A0T6BFD5_9SCAR</name>
<feature type="domain" description="Tantalus-like" evidence="3">
    <location>
        <begin position="65"/>
        <end position="133"/>
    </location>
</feature>
<evidence type="ECO:0000313" key="5">
    <source>
        <dbReference type="Proteomes" id="UP000051574"/>
    </source>
</evidence>
<evidence type="ECO:0000313" key="4">
    <source>
        <dbReference type="EMBL" id="KRT86053.1"/>
    </source>
</evidence>
<dbReference type="EMBL" id="LJIG01000887">
    <property type="protein sequence ID" value="KRT86053.1"/>
    <property type="molecule type" value="Genomic_DNA"/>
</dbReference>
<keyword evidence="5" id="KW-1185">Reference proteome</keyword>
<sequence length="196" mass="22605">KKHDSKLVFVGYIASRLLFIDVPPIFHRSEQLMELNTNMASLELNEETNNAQSTEVSNPKQSLRRSSRIKKKINLPAVKTDIRNTNPSRNSNKTSIEQYYLSKEVKRLPSTLETIFEEPKSSNNVVQYMSIKKFKRILNFDEDNAISHKGKRSKKRIMKAKKVSAAKRINMKKKISMEVLMHKLEAIEGDETPSLN</sequence>
<dbReference type="OrthoDB" id="8035741at2759"/>
<accession>A0A0T6BFD5</accession>
<comment type="caution">
    <text evidence="4">The sequence shown here is derived from an EMBL/GenBank/DDBJ whole genome shotgun (WGS) entry which is preliminary data.</text>
</comment>
<dbReference type="InterPro" id="IPR028149">
    <property type="entry name" value="Tantalus-like"/>
</dbReference>
<protein>
    <recommendedName>
        <fullName evidence="3">Tantalus-like domain-containing protein</fullName>
    </recommendedName>
</protein>
<reference evidence="4 5" key="1">
    <citation type="submission" date="2015-09" db="EMBL/GenBank/DDBJ databases">
        <title>Draft genome of the scarab beetle Oryctes borbonicus.</title>
        <authorList>
            <person name="Meyer J.M."/>
            <person name="Markov G.V."/>
            <person name="Baskaran P."/>
            <person name="Herrmann M."/>
            <person name="Sommer R.J."/>
            <person name="Roedelsperger C."/>
        </authorList>
    </citation>
    <scope>NUCLEOTIDE SEQUENCE [LARGE SCALE GENOMIC DNA]</scope>
    <source>
        <strain evidence="4">OB123</strain>
        <tissue evidence="4">Whole animal</tissue>
    </source>
</reference>
<feature type="non-terminal residue" evidence="4">
    <location>
        <position position="1"/>
    </location>
</feature>
<dbReference type="AlphaFoldDB" id="A0A0T6BFD5"/>
<evidence type="ECO:0000256" key="2">
    <source>
        <dbReference type="SAM" id="MobiDB-lite"/>
    </source>
</evidence>
<proteinExistence type="predicted"/>
<organism evidence="4 5">
    <name type="scientific">Oryctes borbonicus</name>
    <dbReference type="NCBI Taxonomy" id="1629725"/>
    <lineage>
        <taxon>Eukaryota</taxon>
        <taxon>Metazoa</taxon>
        <taxon>Ecdysozoa</taxon>
        <taxon>Arthropoda</taxon>
        <taxon>Hexapoda</taxon>
        <taxon>Insecta</taxon>
        <taxon>Pterygota</taxon>
        <taxon>Neoptera</taxon>
        <taxon>Endopterygota</taxon>
        <taxon>Coleoptera</taxon>
        <taxon>Polyphaga</taxon>
        <taxon>Scarabaeiformia</taxon>
        <taxon>Scarabaeidae</taxon>
        <taxon>Dynastinae</taxon>
        <taxon>Oryctes</taxon>
    </lineage>
</organism>
<feature type="compositionally biased region" description="Polar residues" evidence="2">
    <location>
        <begin position="47"/>
        <end position="61"/>
    </location>
</feature>
<evidence type="ECO:0000256" key="1">
    <source>
        <dbReference type="ARBA" id="ARBA00022553"/>
    </source>
</evidence>
<evidence type="ECO:0000259" key="3">
    <source>
        <dbReference type="Pfam" id="PF15386"/>
    </source>
</evidence>